<evidence type="ECO:0008006" key="4">
    <source>
        <dbReference type="Google" id="ProtNLM"/>
    </source>
</evidence>
<dbReference type="EMBL" id="JACGWZ010000005">
    <property type="protein sequence ID" value="MBA8826292.1"/>
    <property type="molecule type" value="Genomic_DNA"/>
</dbReference>
<evidence type="ECO:0000313" key="2">
    <source>
        <dbReference type="EMBL" id="MBA8826292.1"/>
    </source>
</evidence>
<feature type="transmembrane region" description="Helical" evidence="1">
    <location>
        <begin position="64"/>
        <end position="85"/>
    </location>
</feature>
<name>A0A839DWF9_9PSEU</name>
<accession>A0A839DWF9</accession>
<protein>
    <recommendedName>
        <fullName evidence="4">DUF5313 domain-containing protein</fullName>
    </recommendedName>
</protein>
<reference evidence="2 3" key="1">
    <citation type="submission" date="2020-07" db="EMBL/GenBank/DDBJ databases">
        <title>Sequencing the genomes of 1000 actinobacteria strains.</title>
        <authorList>
            <person name="Klenk H.-P."/>
        </authorList>
    </citation>
    <scope>NUCLEOTIDE SEQUENCE [LARGE SCALE GENOMIC DNA]</scope>
    <source>
        <strain evidence="2 3">DSM 45975</strain>
    </source>
</reference>
<organism evidence="2 3">
    <name type="scientific">Halosaccharopolyspora lacisalsi</name>
    <dbReference type="NCBI Taxonomy" id="1000566"/>
    <lineage>
        <taxon>Bacteria</taxon>
        <taxon>Bacillati</taxon>
        <taxon>Actinomycetota</taxon>
        <taxon>Actinomycetes</taxon>
        <taxon>Pseudonocardiales</taxon>
        <taxon>Pseudonocardiaceae</taxon>
        <taxon>Halosaccharopolyspora</taxon>
    </lineage>
</organism>
<keyword evidence="1" id="KW-1133">Transmembrane helix</keyword>
<keyword evidence="1" id="KW-0472">Membrane</keyword>
<gene>
    <name evidence="2" type="ORF">FHX42_003668</name>
</gene>
<evidence type="ECO:0000256" key="1">
    <source>
        <dbReference type="SAM" id="Phobius"/>
    </source>
</evidence>
<dbReference type="InterPro" id="IPR035197">
    <property type="entry name" value="DUF5313"/>
</dbReference>
<evidence type="ECO:0000313" key="3">
    <source>
        <dbReference type="Proteomes" id="UP000569329"/>
    </source>
</evidence>
<proteinExistence type="predicted"/>
<sequence>MSGKRPNPFQWIWYAYGGRLPDRCREWVLHDLTCRTWILRYLLRALVQMSPGLLFLLVPGPLWLLAMSLLGGVLMGLFYSVSGMYETAEHRLAKHGYSVGTGRRTREEDRGMLNPDQAARYAAIYRRGND</sequence>
<keyword evidence="3" id="KW-1185">Reference proteome</keyword>
<dbReference type="Proteomes" id="UP000569329">
    <property type="component" value="Unassembled WGS sequence"/>
</dbReference>
<dbReference type="RefSeq" id="WP_182545531.1">
    <property type="nucleotide sequence ID" value="NZ_JACGWZ010000005.1"/>
</dbReference>
<dbReference type="AlphaFoldDB" id="A0A839DWF9"/>
<dbReference type="Pfam" id="PF17240">
    <property type="entry name" value="DUF5313"/>
    <property type="match status" value="1"/>
</dbReference>
<keyword evidence="1" id="KW-0812">Transmembrane</keyword>
<comment type="caution">
    <text evidence="2">The sequence shown here is derived from an EMBL/GenBank/DDBJ whole genome shotgun (WGS) entry which is preliminary data.</text>
</comment>